<feature type="transmembrane region" description="Helical" evidence="7">
    <location>
        <begin position="53"/>
        <end position="78"/>
    </location>
</feature>
<feature type="transmembrane region" description="Helical" evidence="7">
    <location>
        <begin position="238"/>
        <end position="259"/>
    </location>
</feature>
<feature type="transmembrane region" description="Helical" evidence="7">
    <location>
        <begin position="90"/>
        <end position="108"/>
    </location>
</feature>
<feature type="transmembrane region" description="Helical" evidence="7">
    <location>
        <begin position="12"/>
        <end position="33"/>
    </location>
</feature>
<evidence type="ECO:0000256" key="7">
    <source>
        <dbReference type="SAM" id="Phobius"/>
    </source>
</evidence>
<evidence type="ECO:0000256" key="5">
    <source>
        <dbReference type="ARBA" id="ARBA00023136"/>
    </source>
</evidence>
<keyword evidence="6" id="KW-0813">Transport</keyword>
<dbReference type="RefSeq" id="WP_303701024.1">
    <property type="nucleotide sequence ID" value="NZ_VSIV01000140.1"/>
</dbReference>
<accession>A0A5D0MIH1</accession>
<feature type="transmembrane region" description="Helical" evidence="7">
    <location>
        <begin position="162"/>
        <end position="181"/>
    </location>
</feature>
<dbReference type="Proteomes" id="UP000323337">
    <property type="component" value="Unassembled WGS sequence"/>
</dbReference>
<name>A0A5D0MIH1_FLESI</name>
<feature type="transmembrane region" description="Helical" evidence="7">
    <location>
        <begin position="214"/>
        <end position="232"/>
    </location>
</feature>
<evidence type="ECO:0000256" key="2">
    <source>
        <dbReference type="ARBA" id="ARBA00008034"/>
    </source>
</evidence>
<gene>
    <name evidence="8" type="ORF">FXF49_06090</name>
</gene>
<keyword evidence="5 7" id="KW-0472">Membrane</keyword>
<keyword evidence="4 7" id="KW-1133">Transmembrane helix</keyword>
<keyword evidence="3 6" id="KW-0812">Transmembrane</keyword>
<dbReference type="InterPro" id="IPR001626">
    <property type="entry name" value="ABC_TroCD"/>
</dbReference>
<dbReference type="PANTHER" id="PTHR30477">
    <property type="entry name" value="ABC-TRANSPORTER METAL-BINDING PROTEIN"/>
    <property type="match status" value="1"/>
</dbReference>
<dbReference type="GO" id="GO:0010043">
    <property type="term" value="P:response to zinc ion"/>
    <property type="evidence" value="ECO:0007669"/>
    <property type="project" value="TreeGrafter"/>
</dbReference>
<evidence type="ECO:0000256" key="3">
    <source>
        <dbReference type="ARBA" id="ARBA00022692"/>
    </source>
</evidence>
<dbReference type="PANTHER" id="PTHR30477:SF18">
    <property type="entry name" value="METAL TRANSPORT SYSTEM MEMBRANE PROTEIN CT_417-RELATED"/>
    <property type="match status" value="1"/>
</dbReference>
<comment type="subcellular location">
    <subcellularLocation>
        <location evidence="6">Cell membrane</location>
        <topology evidence="6">Multi-pass membrane protein</topology>
    </subcellularLocation>
    <subcellularLocation>
        <location evidence="1">Membrane</location>
        <topology evidence="1">Multi-pass membrane protein</topology>
    </subcellularLocation>
</comment>
<feature type="transmembrane region" description="Helical" evidence="7">
    <location>
        <begin position="120"/>
        <end position="150"/>
    </location>
</feature>
<comment type="similarity">
    <text evidence="2 6">Belongs to the ABC-3 integral membrane protein family.</text>
</comment>
<protein>
    <submittedName>
        <fullName evidence="8">Metal ABC transporter permease</fullName>
    </submittedName>
</protein>
<dbReference type="AlphaFoldDB" id="A0A5D0MIH1"/>
<comment type="caution">
    <text evidence="8">The sequence shown here is derived from an EMBL/GenBank/DDBJ whole genome shotgun (WGS) entry which is preliminary data.</text>
</comment>
<dbReference type="SUPFAM" id="SSF81345">
    <property type="entry name" value="ABC transporter involved in vitamin B12 uptake, BtuC"/>
    <property type="match status" value="1"/>
</dbReference>
<reference evidence="8 9" key="1">
    <citation type="submission" date="2019-08" db="EMBL/GenBank/DDBJ databases">
        <title>Genomic characterization of a novel candidate phylum (ARYD3) from a high temperature, high salinity tertiary oil reservoir in north central Oklahoma, USA.</title>
        <authorList>
            <person name="Youssef N.H."/>
            <person name="Yadav A."/>
            <person name="Elshahed M.S."/>
        </authorList>
    </citation>
    <scope>NUCLEOTIDE SEQUENCE [LARGE SCALE GENOMIC DNA]</scope>
    <source>
        <strain evidence="8">ARYD1</strain>
    </source>
</reference>
<evidence type="ECO:0000313" key="8">
    <source>
        <dbReference type="EMBL" id="TYB33477.1"/>
    </source>
</evidence>
<evidence type="ECO:0000256" key="1">
    <source>
        <dbReference type="ARBA" id="ARBA00004141"/>
    </source>
</evidence>
<dbReference type="EMBL" id="VSIV01000140">
    <property type="protein sequence ID" value="TYB33477.1"/>
    <property type="molecule type" value="Genomic_DNA"/>
</dbReference>
<organism evidence="8 9">
    <name type="scientific">Flexistipes sinusarabici</name>
    <dbReference type="NCBI Taxonomy" id="2352"/>
    <lineage>
        <taxon>Bacteria</taxon>
        <taxon>Pseudomonadati</taxon>
        <taxon>Deferribacterota</taxon>
        <taxon>Deferribacteres</taxon>
        <taxon>Deferribacterales</taxon>
        <taxon>Flexistipitaceae</taxon>
        <taxon>Flexistipes</taxon>
    </lineage>
</organism>
<dbReference type="Gene3D" id="1.10.3470.10">
    <property type="entry name" value="ABC transporter involved in vitamin B12 uptake, BtuC"/>
    <property type="match status" value="1"/>
</dbReference>
<proteinExistence type="inferred from homology"/>
<dbReference type="GO" id="GO:0043190">
    <property type="term" value="C:ATP-binding cassette (ABC) transporter complex"/>
    <property type="evidence" value="ECO:0007669"/>
    <property type="project" value="InterPro"/>
</dbReference>
<dbReference type="GO" id="GO:0055085">
    <property type="term" value="P:transmembrane transport"/>
    <property type="evidence" value="ECO:0007669"/>
    <property type="project" value="InterPro"/>
</dbReference>
<evidence type="ECO:0000256" key="6">
    <source>
        <dbReference type="RuleBase" id="RU003943"/>
    </source>
</evidence>
<evidence type="ECO:0000256" key="4">
    <source>
        <dbReference type="ARBA" id="ARBA00022989"/>
    </source>
</evidence>
<dbReference type="Pfam" id="PF00950">
    <property type="entry name" value="ABC-3"/>
    <property type="match status" value="1"/>
</dbReference>
<sequence length="280" mass="29967">MIDLIQLDFIRNALFAVFLCGVLGGIIGSYVVVNRIVFLAGGVAHASFGGIGLAYLLGTAILPTTFVFAVIVSVLIGLMTMNDSEKMDTVIGITWSAGMALGVVFLELTPGYKGNLMGYLFGSILSVSGSGLFLMLFCTVLVIMIVTIFYRNLAIMSFDREFAAAKGIPVNFFHVLILLLLGVALVVMIRVSGLILVIALLSIPPAISAKFSKSFLTMISYSIIISLAAGYAGLFFSYWFSISSGASIILCMAFFYIVADILDRTILKAGHEDENSIGKS</sequence>
<dbReference type="InterPro" id="IPR037294">
    <property type="entry name" value="ABC_BtuC-like"/>
</dbReference>
<evidence type="ECO:0000313" key="9">
    <source>
        <dbReference type="Proteomes" id="UP000323337"/>
    </source>
</evidence>